<gene>
    <name evidence="1" type="primary">RvY_18687-1</name>
    <name evidence="1" type="synonym">RvY_18687.1</name>
    <name evidence="1" type="ORF">RvY_18687</name>
</gene>
<sequence length="119" mass="12507">MTIRTCASAKAQVGCTTVPANENEATTNCKCVSDRCNSQDEAPEKPFVKIPSSTTSYPCVACVPDADKDVIDGARGGGDDLTVPNGTQYQCMTNDPQGCLDVYTTSTATGTLFPSLWDA</sequence>
<keyword evidence="2" id="KW-1185">Reference proteome</keyword>
<protein>
    <submittedName>
        <fullName evidence="1">Uncharacterized protein</fullName>
    </submittedName>
</protein>
<proteinExistence type="predicted"/>
<dbReference type="EMBL" id="BDGG01000020">
    <property type="protein sequence ID" value="GAV09090.1"/>
    <property type="molecule type" value="Genomic_DNA"/>
</dbReference>
<accession>A0A1D1W6P8</accession>
<organism evidence="1 2">
    <name type="scientific">Ramazzottius varieornatus</name>
    <name type="common">Water bear</name>
    <name type="synonym">Tardigrade</name>
    <dbReference type="NCBI Taxonomy" id="947166"/>
    <lineage>
        <taxon>Eukaryota</taxon>
        <taxon>Metazoa</taxon>
        <taxon>Ecdysozoa</taxon>
        <taxon>Tardigrada</taxon>
        <taxon>Eutardigrada</taxon>
        <taxon>Parachela</taxon>
        <taxon>Hypsibioidea</taxon>
        <taxon>Ramazzottiidae</taxon>
        <taxon>Ramazzottius</taxon>
    </lineage>
</organism>
<comment type="caution">
    <text evidence="1">The sequence shown here is derived from an EMBL/GenBank/DDBJ whole genome shotgun (WGS) entry which is preliminary data.</text>
</comment>
<dbReference type="AlphaFoldDB" id="A0A1D1W6P8"/>
<reference evidence="1 2" key="1">
    <citation type="journal article" date="2016" name="Nat. Commun.">
        <title>Extremotolerant tardigrade genome and improved radiotolerance of human cultured cells by tardigrade-unique protein.</title>
        <authorList>
            <person name="Hashimoto T."/>
            <person name="Horikawa D.D."/>
            <person name="Saito Y."/>
            <person name="Kuwahara H."/>
            <person name="Kozuka-Hata H."/>
            <person name="Shin-I T."/>
            <person name="Minakuchi Y."/>
            <person name="Ohishi K."/>
            <person name="Motoyama A."/>
            <person name="Aizu T."/>
            <person name="Enomoto A."/>
            <person name="Kondo K."/>
            <person name="Tanaka S."/>
            <person name="Hara Y."/>
            <person name="Koshikawa S."/>
            <person name="Sagara H."/>
            <person name="Miura T."/>
            <person name="Yokobori S."/>
            <person name="Miyagawa K."/>
            <person name="Suzuki Y."/>
            <person name="Kubo T."/>
            <person name="Oyama M."/>
            <person name="Kohara Y."/>
            <person name="Fujiyama A."/>
            <person name="Arakawa K."/>
            <person name="Katayama T."/>
            <person name="Toyoda A."/>
            <person name="Kunieda T."/>
        </authorList>
    </citation>
    <scope>NUCLEOTIDE SEQUENCE [LARGE SCALE GENOMIC DNA]</scope>
    <source>
        <strain evidence="1 2">YOKOZUNA-1</strain>
    </source>
</reference>
<evidence type="ECO:0000313" key="1">
    <source>
        <dbReference type="EMBL" id="GAV09090.1"/>
    </source>
</evidence>
<name>A0A1D1W6P8_RAMVA</name>
<evidence type="ECO:0000313" key="2">
    <source>
        <dbReference type="Proteomes" id="UP000186922"/>
    </source>
</evidence>
<dbReference type="Proteomes" id="UP000186922">
    <property type="component" value="Unassembled WGS sequence"/>
</dbReference>